<dbReference type="OMA" id="ITFYSWS"/>
<accession>A0A061AUS9</accession>
<evidence type="ECO:0000313" key="12">
    <source>
        <dbReference type="EMBL" id="ONH66530.1"/>
    </source>
</evidence>
<keyword evidence="7" id="KW-0206">Cytoskeleton</keyword>
<dbReference type="GO" id="GO:0015629">
    <property type="term" value="C:actin cytoskeleton"/>
    <property type="evidence" value="ECO:0007669"/>
    <property type="project" value="InterPro"/>
</dbReference>
<reference evidence="12" key="3">
    <citation type="submission" date="2017-01" db="EMBL/GenBank/DDBJ databases">
        <authorList>
            <person name="Mah S.A."/>
            <person name="Swanson W.J."/>
            <person name="Moy G.W."/>
            <person name="Vacquier V.D."/>
        </authorList>
    </citation>
    <scope>NUCLEOTIDE SEQUENCE [LARGE SCALE GENOMIC DNA]</scope>
    <source>
        <strain evidence="12">65</strain>
    </source>
</reference>
<dbReference type="SMART" id="SM00102">
    <property type="entry name" value="ADF"/>
    <property type="match status" value="1"/>
</dbReference>
<dbReference type="PROSITE" id="PS51263">
    <property type="entry name" value="ADF_H"/>
    <property type="match status" value="1"/>
</dbReference>
<comment type="similarity">
    <text evidence="3">Belongs to the actin-binding proteins ADF family.</text>
</comment>
<keyword evidence="8" id="KW-0539">Nucleus</keyword>
<protein>
    <recommendedName>
        <fullName evidence="4">Cofilin</fullName>
    </recommendedName>
    <alternativeName>
        <fullName evidence="9">Actin-depolymerizing factor 1</fullName>
    </alternativeName>
</protein>
<evidence type="ECO:0000259" key="10">
    <source>
        <dbReference type="PROSITE" id="PS51263"/>
    </source>
</evidence>
<evidence type="ECO:0000256" key="1">
    <source>
        <dbReference type="ARBA" id="ARBA00004109"/>
    </source>
</evidence>
<evidence type="ECO:0000256" key="5">
    <source>
        <dbReference type="ARBA" id="ARBA00022490"/>
    </source>
</evidence>
<dbReference type="CDD" id="cd11286">
    <property type="entry name" value="ADF_cofilin_like"/>
    <property type="match status" value="1"/>
</dbReference>
<dbReference type="InterPro" id="IPR029006">
    <property type="entry name" value="ADF-H/Gelsolin-like_dom_sf"/>
</dbReference>
<dbReference type="InterPro" id="IPR002108">
    <property type="entry name" value="ADF-H"/>
</dbReference>
<evidence type="ECO:0000256" key="3">
    <source>
        <dbReference type="ARBA" id="ARBA00006844"/>
    </source>
</evidence>
<proteinExistence type="inferred from homology"/>
<evidence type="ECO:0000313" key="13">
    <source>
        <dbReference type="Proteomes" id="UP000189513"/>
    </source>
</evidence>
<evidence type="ECO:0000256" key="9">
    <source>
        <dbReference type="ARBA" id="ARBA00032427"/>
    </source>
</evidence>
<dbReference type="GO" id="GO:0071944">
    <property type="term" value="C:cell periphery"/>
    <property type="evidence" value="ECO:0007669"/>
    <property type="project" value="UniProtKB-ARBA"/>
</dbReference>
<dbReference type="GO" id="GO:0003779">
    <property type="term" value="F:actin binding"/>
    <property type="evidence" value="ECO:0007669"/>
    <property type="project" value="UniProtKB-KW"/>
</dbReference>
<dbReference type="VEuPathDB" id="FungiDB:BON22_3660"/>
<dbReference type="GO" id="GO:0016363">
    <property type="term" value="C:nuclear matrix"/>
    <property type="evidence" value="ECO:0007669"/>
    <property type="project" value="UniProtKB-SubCell"/>
</dbReference>
<evidence type="ECO:0000256" key="6">
    <source>
        <dbReference type="ARBA" id="ARBA00023203"/>
    </source>
</evidence>
<reference evidence="13" key="2">
    <citation type="journal article" date="2017" name="Genome Announc.">
        <title>Genome sequences of Cyberlindnera fabianii 65, Pichia kudriavzevii 129, and Saccharomyces cerevisiae 131 isolated from fermented masau fruits in Zimbabwe.</title>
        <authorList>
            <person name="van Rijswijck I.M.H."/>
            <person name="Derks M.F.L."/>
            <person name="Abee T."/>
            <person name="de Ridder D."/>
            <person name="Smid E.J."/>
        </authorList>
    </citation>
    <scope>NUCLEOTIDE SEQUENCE [LARGE SCALE GENOMIC DNA]</scope>
    <source>
        <strain evidence="13">65</strain>
    </source>
</reference>
<sequence>MSRSGVVVADESLKAFNDLKLGKKYKFVLYELNSTKTEIVVKETSTSDDYDEFLGKLPENDALYAVYDFEYELQAGEGKRSKIVFFAWSPDTAPIKSKMVYASSKDALRRSLNGVSTDIQGTDFSEVSYETVFEKVSRGAGSH</sequence>
<organism evidence="11">
    <name type="scientific">Cyberlindnera fabianii</name>
    <name type="common">Yeast</name>
    <name type="synonym">Hansenula fabianii</name>
    <dbReference type="NCBI Taxonomy" id="36022"/>
    <lineage>
        <taxon>Eukaryota</taxon>
        <taxon>Fungi</taxon>
        <taxon>Dikarya</taxon>
        <taxon>Ascomycota</taxon>
        <taxon>Saccharomycotina</taxon>
        <taxon>Saccharomycetes</taxon>
        <taxon>Phaffomycetales</taxon>
        <taxon>Phaffomycetaceae</taxon>
        <taxon>Cyberlindnera</taxon>
    </lineage>
</organism>
<dbReference type="EMBL" id="MPUK01000007">
    <property type="protein sequence ID" value="ONH66530.1"/>
    <property type="molecule type" value="Genomic_DNA"/>
</dbReference>
<dbReference type="PANTHER" id="PTHR11913">
    <property type="entry name" value="COFILIN-RELATED"/>
    <property type="match status" value="1"/>
</dbReference>
<dbReference type="GO" id="GO:0005737">
    <property type="term" value="C:cytoplasm"/>
    <property type="evidence" value="ECO:0007669"/>
    <property type="project" value="UniProtKB-ARBA"/>
</dbReference>
<dbReference type="EMBL" id="LK052892">
    <property type="protein sequence ID" value="CDR41392.1"/>
    <property type="molecule type" value="Genomic_DNA"/>
</dbReference>
<feature type="domain" description="ADF-H" evidence="10">
    <location>
        <begin position="4"/>
        <end position="137"/>
    </location>
</feature>
<keyword evidence="13" id="KW-1185">Reference proteome</keyword>
<evidence type="ECO:0000313" key="11">
    <source>
        <dbReference type="EMBL" id="CDR41392.1"/>
    </source>
</evidence>
<dbReference type="SUPFAM" id="SSF55753">
    <property type="entry name" value="Actin depolymerizing proteins"/>
    <property type="match status" value="1"/>
</dbReference>
<comment type="subcellular location">
    <subcellularLocation>
        <location evidence="2">Cytoplasm</location>
        <location evidence="2">Cytoskeleton</location>
    </subcellularLocation>
    <subcellularLocation>
        <location evidence="1">Nucleus matrix</location>
    </subcellularLocation>
</comment>
<keyword evidence="6" id="KW-0009">Actin-binding</keyword>
<dbReference type="OrthoDB" id="10249245at2759"/>
<gene>
    <name evidence="12" type="ORF">BON22_3660</name>
    <name evidence="11" type="ORF">CYFA0S_07e01530g</name>
</gene>
<name>A0A061AUS9_CYBFA</name>
<dbReference type="Gene3D" id="3.40.20.10">
    <property type="entry name" value="Severin"/>
    <property type="match status" value="1"/>
</dbReference>
<evidence type="ECO:0000256" key="4">
    <source>
        <dbReference type="ARBA" id="ARBA00015630"/>
    </source>
</evidence>
<reference evidence="11" key="1">
    <citation type="journal article" date="2014" name="Genome Announc.">
        <title>Genome sequence of the yeast Cyberlindnera fabianii (Hansenula fabianii).</title>
        <authorList>
            <person name="Freel K.C."/>
            <person name="Sarilar V."/>
            <person name="Neuveglise C."/>
            <person name="Devillers H."/>
            <person name="Friedrich A."/>
            <person name="Schacherer J."/>
        </authorList>
    </citation>
    <scope>NUCLEOTIDE SEQUENCE</scope>
    <source>
        <strain evidence="11">YJS4271</strain>
    </source>
</reference>
<dbReference type="GO" id="GO:0030042">
    <property type="term" value="P:actin filament depolymerization"/>
    <property type="evidence" value="ECO:0007669"/>
    <property type="project" value="InterPro"/>
</dbReference>
<dbReference type="Proteomes" id="UP000189513">
    <property type="component" value="Unassembled WGS sequence"/>
</dbReference>
<evidence type="ECO:0000256" key="2">
    <source>
        <dbReference type="ARBA" id="ARBA00004245"/>
    </source>
</evidence>
<dbReference type="InterPro" id="IPR017904">
    <property type="entry name" value="ADF/Cofilin"/>
</dbReference>
<dbReference type="Pfam" id="PF00241">
    <property type="entry name" value="Cofilin_ADF"/>
    <property type="match status" value="1"/>
</dbReference>
<evidence type="ECO:0000256" key="7">
    <source>
        <dbReference type="ARBA" id="ARBA00023212"/>
    </source>
</evidence>
<evidence type="ECO:0000256" key="8">
    <source>
        <dbReference type="ARBA" id="ARBA00023242"/>
    </source>
</evidence>
<dbReference type="STRING" id="36022.A0A061AUS9"/>
<dbReference type="FunFam" id="3.40.20.10:FF:000060">
    <property type="entry name" value="Cofilin"/>
    <property type="match status" value="1"/>
</dbReference>
<dbReference type="AlphaFoldDB" id="A0A061AUS9"/>
<keyword evidence="5" id="KW-0963">Cytoplasm</keyword>